<organism evidence="2 3">
    <name type="scientific">Novosphingobium resinovorum</name>
    <dbReference type="NCBI Taxonomy" id="158500"/>
    <lineage>
        <taxon>Bacteria</taxon>
        <taxon>Pseudomonadati</taxon>
        <taxon>Pseudomonadota</taxon>
        <taxon>Alphaproteobacteria</taxon>
        <taxon>Sphingomonadales</taxon>
        <taxon>Sphingomonadaceae</taxon>
        <taxon>Novosphingobium</taxon>
    </lineage>
</organism>
<proteinExistence type="predicted"/>
<dbReference type="InterPro" id="IPR022134">
    <property type="entry name" value="DUF3667"/>
</dbReference>
<feature type="transmembrane region" description="Helical" evidence="1">
    <location>
        <begin position="242"/>
        <end position="260"/>
    </location>
</feature>
<feature type="transmembrane region" description="Helical" evidence="1">
    <location>
        <begin position="325"/>
        <end position="349"/>
    </location>
</feature>
<evidence type="ECO:0000256" key="1">
    <source>
        <dbReference type="SAM" id="Phobius"/>
    </source>
</evidence>
<evidence type="ECO:0000313" key="2">
    <source>
        <dbReference type="EMBL" id="EZP84417.1"/>
    </source>
</evidence>
<dbReference type="STRING" id="158500.BES08_00930"/>
<feature type="transmembrane region" description="Helical" evidence="1">
    <location>
        <begin position="272"/>
        <end position="305"/>
    </location>
</feature>
<dbReference type="eggNOG" id="COG1566">
    <property type="taxonomic scope" value="Bacteria"/>
</dbReference>
<accession>A0A031K746</accession>
<sequence length="353" mass="38882">MNGISEALAELGQGTALASAVEPEAVQGQGERHDGHTHEADCLNCRTHLVGSHCHACGQAAHVHRTLGAFFHDLLHGVFHFEGKIWRTLPLLAWRPGRLTREYIEGRRASYVSPIALFLFCVFLMFAVFHATEGHEEPAAQTADSKSVGDSIKRLEGEIAGVEGKKKAAAAQGQPTAQFEYQLKGQRTALDTLRDIEAEGVDRKVDPTRKVSDIPALDKAIKKFRSNPDLASYKLQTYAYKYSWALIPISVPFLWLLFPFSRRFHLYDHTVFVTYSLCFMTLLAIVGMIAGAIGVGGLVAVLVLTPPLHMYRQLRGAYAVGRVGALWRTAVLLIFAAMALGVFFTLLMAQTSM</sequence>
<protein>
    <recommendedName>
        <fullName evidence="4">DUF3667 domain-containing protein</fullName>
    </recommendedName>
</protein>
<gene>
    <name evidence="2" type="ORF">BV97_00168</name>
</gene>
<dbReference type="PATRIC" id="fig|158500.4.peg.176"/>
<dbReference type="Pfam" id="PF12412">
    <property type="entry name" value="DUF3667"/>
    <property type="match status" value="1"/>
</dbReference>
<keyword evidence="1" id="KW-0472">Membrane</keyword>
<feature type="transmembrane region" description="Helical" evidence="1">
    <location>
        <begin position="111"/>
        <end position="131"/>
    </location>
</feature>
<keyword evidence="1" id="KW-1133">Transmembrane helix</keyword>
<dbReference type="Proteomes" id="UP000024329">
    <property type="component" value="Unassembled WGS sequence"/>
</dbReference>
<dbReference type="RefSeq" id="WP_036523253.1">
    <property type="nucleotide sequence ID" value="NZ_JFYZ01000001.1"/>
</dbReference>
<evidence type="ECO:0000313" key="3">
    <source>
        <dbReference type="Proteomes" id="UP000024329"/>
    </source>
</evidence>
<evidence type="ECO:0008006" key="4">
    <source>
        <dbReference type="Google" id="ProtNLM"/>
    </source>
</evidence>
<dbReference type="EMBL" id="JFYZ01000001">
    <property type="protein sequence ID" value="EZP84417.1"/>
    <property type="molecule type" value="Genomic_DNA"/>
</dbReference>
<comment type="caution">
    <text evidence="2">The sequence shown here is derived from an EMBL/GenBank/DDBJ whole genome shotgun (WGS) entry which is preliminary data.</text>
</comment>
<reference evidence="2 3" key="1">
    <citation type="submission" date="2014-03" db="EMBL/GenBank/DDBJ databases">
        <title>Whole genome sequence of Novosphingobium resinovorum KF1.</title>
        <authorList>
            <person name="Gan H.M."/>
            <person name="Gan H.Y."/>
            <person name="Chew T.H."/>
            <person name="Savka M.A."/>
        </authorList>
    </citation>
    <scope>NUCLEOTIDE SEQUENCE [LARGE SCALE GENOMIC DNA]</scope>
    <source>
        <strain evidence="2 3">KF1</strain>
    </source>
</reference>
<name>A0A031K746_9SPHN</name>
<dbReference type="AlphaFoldDB" id="A0A031K746"/>
<keyword evidence="1" id="KW-0812">Transmembrane</keyword>